<accession>A0A2M9C548</accession>
<dbReference type="EC" id="2.5.1.15" evidence="5 12"/>
<organism evidence="14 15">
    <name type="scientific">Compostimonas suwonensis</name>
    <dbReference type="NCBI Taxonomy" id="1048394"/>
    <lineage>
        <taxon>Bacteria</taxon>
        <taxon>Bacillati</taxon>
        <taxon>Actinomycetota</taxon>
        <taxon>Actinomycetes</taxon>
        <taxon>Micrococcales</taxon>
        <taxon>Microbacteriaceae</taxon>
        <taxon>Compostimonas</taxon>
    </lineage>
</organism>
<proteinExistence type="inferred from homology"/>
<evidence type="ECO:0000256" key="1">
    <source>
        <dbReference type="ARBA" id="ARBA00000012"/>
    </source>
</evidence>
<evidence type="ECO:0000259" key="13">
    <source>
        <dbReference type="PROSITE" id="PS50972"/>
    </source>
</evidence>
<evidence type="ECO:0000256" key="11">
    <source>
        <dbReference type="ARBA" id="ARBA00030193"/>
    </source>
</evidence>
<reference evidence="14 15" key="1">
    <citation type="submission" date="2017-11" db="EMBL/GenBank/DDBJ databases">
        <title>Genomic Encyclopedia of Archaeal and Bacterial Type Strains, Phase II (KMG-II): From Individual Species to Whole Genera.</title>
        <authorList>
            <person name="Goeker M."/>
        </authorList>
    </citation>
    <scope>NUCLEOTIDE SEQUENCE [LARGE SCALE GENOMIC DNA]</scope>
    <source>
        <strain evidence="14 15">DSM 25625</strain>
    </source>
</reference>
<comment type="similarity">
    <text evidence="4 12">Belongs to the DHPS family.</text>
</comment>
<comment type="caution">
    <text evidence="14">The sequence shown here is derived from an EMBL/GenBank/DDBJ whole genome shotgun (WGS) entry which is preliminary data.</text>
</comment>
<gene>
    <name evidence="14" type="ORF">CLV54_0633</name>
</gene>
<comment type="function">
    <text evidence="12">Catalyzes the condensation of para-aminobenzoate (pABA) with 6-hydroxymethyl-7,8-dihydropterin diphosphate (DHPt-PP) to form 7,8-dihydropteroate (H2Pte), the immediate precursor of folate derivatives.</text>
</comment>
<keyword evidence="15" id="KW-1185">Reference proteome</keyword>
<evidence type="ECO:0000256" key="8">
    <source>
        <dbReference type="ARBA" id="ARBA00022723"/>
    </source>
</evidence>
<protein>
    <recommendedName>
        <fullName evidence="6 12">Dihydropteroate synthase</fullName>
        <shortName evidence="12">DHPS</shortName>
        <ecNumber evidence="5 12">2.5.1.15</ecNumber>
    </recommendedName>
    <alternativeName>
        <fullName evidence="11 12">Dihydropteroate pyrophosphorylase</fullName>
    </alternativeName>
</protein>
<comment type="cofactor">
    <cofactor evidence="2 12">
        <name>Mg(2+)</name>
        <dbReference type="ChEBI" id="CHEBI:18420"/>
    </cofactor>
</comment>
<evidence type="ECO:0000256" key="4">
    <source>
        <dbReference type="ARBA" id="ARBA00009503"/>
    </source>
</evidence>
<dbReference type="InterPro" id="IPR000489">
    <property type="entry name" value="Pterin-binding_dom"/>
</dbReference>
<evidence type="ECO:0000313" key="14">
    <source>
        <dbReference type="EMBL" id="PJJ65597.1"/>
    </source>
</evidence>
<comment type="pathway">
    <text evidence="3 12">Cofactor biosynthesis; tetrahydrofolate biosynthesis; 7,8-dihydrofolate from 2-amino-4-hydroxy-6-hydroxymethyl-7,8-dihydropteridine diphosphate and 4-aminobenzoate: step 1/2.</text>
</comment>
<dbReference type="GO" id="GO:0005829">
    <property type="term" value="C:cytosol"/>
    <property type="evidence" value="ECO:0007669"/>
    <property type="project" value="TreeGrafter"/>
</dbReference>
<sequence>MTARTLVMGIVNVTADSFSDGGRYFETDAAIAHGLELARAGADILDIGGESTRPGAARVAAADEQARVLPVIAALADAGLVVSVDTMNSETALAAARAGASYINDVSGGLADPAMPAAAASTGLPFIAMHWRGPSDVMTSLAHYDDVVAEVRSELLDRVRTLTEAGVARDKLVIDPGLGFAKLAEHDWRLLAHLDAFTELGLPVLVGASRKRFLGPLLPAGAPASDRDAVTAVVSALAAQAGVWAVRVHDVAATRSALDVVEAWQGGMRD</sequence>
<dbReference type="GO" id="GO:0046654">
    <property type="term" value="P:tetrahydrofolate biosynthetic process"/>
    <property type="evidence" value="ECO:0007669"/>
    <property type="project" value="UniProtKB-UniPathway"/>
</dbReference>
<name>A0A2M9C548_9MICO</name>
<evidence type="ECO:0000313" key="15">
    <source>
        <dbReference type="Proteomes" id="UP000230161"/>
    </source>
</evidence>
<dbReference type="NCBIfam" id="TIGR01496">
    <property type="entry name" value="DHPS"/>
    <property type="match status" value="1"/>
</dbReference>
<dbReference type="InterPro" id="IPR045031">
    <property type="entry name" value="DHP_synth-like"/>
</dbReference>
<dbReference type="GO" id="GO:0046656">
    <property type="term" value="P:folic acid biosynthetic process"/>
    <property type="evidence" value="ECO:0007669"/>
    <property type="project" value="UniProtKB-KW"/>
</dbReference>
<evidence type="ECO:0000256" key="12">
    <source>
        <dbReference type="RuleBase" id="RU361205"/>
    </source>
</evidence>
<dbReference type="InterPro" id="IPR011005">
    <property type="entry name" value="Dihydropteroate_synth-like_sf"/>
</dbReference>
<dbReference type="Pfam" id="PF00809">
    <property type="entry name" value="Pterin_bind"/>
    <property type="match status" value="1"/>
</dbReference>
<dbReference type="Gene3D" id="3.20.20.20">
    <property type="entry name" value="Dihydropteroate synthase-like"/>
    <property type="match status" value="1"/>
</dbReference>
<comment type="catalytic activity">
    <reaction evidence="1">
        <text>(7,8-dihydropterin-6-yl)methyl diphosphate + 4-aminobenzoate = 7,8-dihydropteroate + diphosphate</text>
        <dbReference type="Rhea" id="RHEA:19949"/>
        <dbReference type="ChEBI" id="CHEBI:17836"/>
        <dbReference type="ChEBI" id="CHEBI:17839"/>
        <dbReference type="ChEBI" id="CHEBI:33019"/>
        <dbReference type="ChEBI" id="CHEBI:72950"/>
        <dbReference type="EC" id="2.5.1.15"/>
    </reaction>
</comment>
<dbReference type="PROSITE" id="PS00792">
    <property type="entry name" value="DHPS_1"/>
    <property type="match status" value="1"/>
</dbReference>
<evidence type="ECO:0000256" key="3">
    <source>
        <dbReference type="ARBA" id="ARBA00004763"/>
    </source>
</evidence>
<dbReference type="AlphaFoldDB" id="A0A2M9C548"/>
<dbReference type="PROSITE" id="PS50972">
    <property type="entry name" value="PTERIN_BINDING"/>
    <property type="match status" value="1"/>
</dbReference>
<dbReference type="Proteomes" id="UP000230161">
    <property type="component" value="Unassembled WGS sequence"/>
</dbReference>
<dbReference type="EMBL" id="PGFB01000001">
    <property type="protein sequence ID" value="PJJ65597.1"/>
    <property type="molecule type" value="Genomic_DNA"/>
</dbReference>
<dbReference type="PANTHER" id="PTHR20941">
    <property type="entry name" value="FOLATE SYNTHESIS PROTEINS"/>
    <property type="match status" value="1"/>
</dbReference>
<keyword evidence="7 12" id="KW-0808">Transferase</keyword>
<dbReference type="InterPro" id="IPR006390">
    <property type="entry name" value="DHP_synth_dom"/>
</dbReference>
<keyword evidence="10 12" id="KW-0289">Folate biosynthesis</keyword>
<evidence type="ECO:0000256" key="9">
    <source>
        <dbReference type="ARBA" id="ARBA00022842"/>
    </source>
</evidence>
<keyword evidence="8 12" id="KW-0479">Metal-binding</keyword>
<dbReference type="PANTHER" id="PTHR20941:SF1">
    <property type="entry name" value="FOLIC ACID SYNTHESIS PROTEIN FOL1"/>
    <property type="match status" value="1"/>
</dbReference>
<evidence type="ECO:0000256" key="7">
    <source>
        <dbReference type="ARBA" id="ARBA00022679"/>
    </source>
</evidence>
<dbReference type="GO" id="GO:0046872">
    <property type="term" value="F:metal ion binding"/>
    <property type="evidence" value="ECO:0007669"/>
    <property type="project" value="UniProtKB-KW"/>
</dbReference>
<keyword evidence="9 12" id="KW-0460">Magnesium</keyword>
<feature type="domain" description="Pterin-binding" evidence="13">
    <location>
        <begin position="5"/>
        <end position="259"/>
    </location>
</feature>
<evidence type="ECO:0000256" key="10">
    <source>
        <dbReference type="ARBA" id="ARBA00022909"/>
    </source>
</evidence>
<dbReference type="SUPFAM" id="SSF51717">
    <property type="entry name" value="Dihydropteroate synthetase-like"/>
    <property type="match status" value="1"/>
</dbReference>
<dbReference type="FunFam" id="3.20.20.20:FF:000006">
    <property type="entry name" value="Dihydropteroate synthase"/>
    <property type="match status" value="1"/>
</dbReference>
<dbReference type="PROSITE" id="PS00793">
    <property type="entry name" value="DHPS_2"/>
    <property type="match status" value="1"/>
</dbReference>
<dbReference type="GO" id="GO:0004156">
    <property type="term" value="F:dihydropteroate synthase activity"/>
    <property type="evidence" value="ECO:0007669"/>
    <property type="project" value="UniProtKB-EC"/>
</dbReference>
<evidence type="ECO:0000256" key="6">
    <source>
        <dbReference type="ARBA" id="ARBA00016919"/>
    </source>
</evidence>
<evidence type="ECO:0000256" key="2">
    <source>
        <dbReference type="ARBA" id="ARBA00001946"/>
    </source>
</evidence>
<dbReference type="CDD" id="cd00739">
    <property type="entry name" value="DHPS"/>
    <property type="match status" value="1"/>
</dbReference>
<dbReference type="UniPathway" id="UPA00077">
    <property type="reaction ID" value="UER00156"/>
</dbReference>
<evidence type="ECO:0000256" key="5">
    <source>
        <dbReference type="ARBA" id="ARBA00012458"/>
    </source>
</evidence>